<evidence type="ECO:0000313" key="2">
    <source>
        <dbReference type="Proteomes" id="UP000629098"/>
    </source>
</evidence>
<protein>
    <submittedName>
        <fullName evidence="1">Uncharacterized protein</fullName>
    </submittedName>
</protein>
<gene>
    <name evidence="1" type="ORF">ICL16_41125</name>
</gene>
<name>A0A8J6XJX0_9CYAN</name>
<accession>A0A8J6XJX0</accession>
<dbReference type="Proteomes" id="UP000629098">
    <property type="component" value="Unassembled WGS sequence"/>
</dbReference>
<dbReference type="EMBL" id="JACXAE010000126">
    <property type="protein sequence ID" value="MBD2778280.1"/>
    <property type="molecule type" value="Genomic_DNA"/>
</dbReference>
<sequence>MTKNLPYIIPATPPEAEEAFAGHQITHQFYQEVQARADFKRHCEWYHTTADANRQELERMRSEPNIFRWFLRK</sequence>
<proteinExistence type="predicted"/>
<organism evidence="1 2">
    <name type="scientific">Iningainema tapete BLCC-T55</name>
    <dbReference type="NCBI Taxonomy" id="2748662"/>
    <lineage>
        <taxon>Bacteria</taxon>
        <taxon>Bacillati</taxon>
        <taxon>Cyanobacteriota</taxon>
        <taxon>Cyanophyceae</taxon>
        <taxon>Nostocales</taxon>
        <taxon>Scytonemataceae</taxon>
        <taxon>Iningainema tapete</taxon>
    </lineage>
</organism>
<evidence type="ECO:0000313" key="1">
    <source>
        <dbReference type="EMBL" id="MBD2778280.1"/>
    </source>
</evidence>
<dbReference type="RefSeq" id="WP_190837777.1">
    <property type="nucleotide sequence ID" value="NZ_CAWPPI010000126.1"/>
</dbReference>
<comment type="caution">
    <text evidence="1">The sequence shown here is derived from an EMBL/GenBank/DDBJ whole genome shotgun (WGS) entry which is preliminary data.</text>
</comment>
<reference evidence="1" key="1">
    <citation type="submission" date="2020-09" db="EMBL/GenBank/DDBJ databases">
        <title>Iningainema tapete sp. nov. (Scytonemataceae, Cyanobacteria) from greenhouses in central Florida (USA) produces two types of nodularin with biosynthetic potential for microcystin-LR and anabaenopeptins.</title>
        <authorList>
            <person name="Berthold D.E."/>
            <person name="Lefler F.W."/>
            <person name="Huang I.-S."/>
            <person name="Abdulla H."/>
            <person name="Zimba P.V."/>
            <person name="Laughinghouse H.D. IV."/>
        </authorList>
    </citation>
    <scope>NUCLEOTIDE SEQUENCE</scope>
    <source>
        <strain evidence="1">BLCCT55</strain>
    </source>
</reference>
<dbReference type="AlphaFoldDB" id="A0A8J6XJX0"/>
<keyword evidence="2" id="KW-1185">Reference proteome</keyword>